<dbReference type="Gene3D" id="2.70.98.10">
    <property type="match status" value="1"/>
</dbReference>
<dbReference type="SUPFAM" id="SSF74650">
    <property type="entry name" value="Galactose mutarotase-like"/>
    <property type="match status" value="1"/>
</dbReference>
<sequence>MSANWPISERALLEALVGDRRQLASIRQVELQDGAERGVRALVFSTGAGLDFWVLQDRSMDIGLLSWRGTPLAWHHPDGFADPALRPSSSDAGRGVQRALGGFLVTCGLDNVRQPRGDLPLHGSLPFTPARLISSFEDWSSPTPALIAEGEIVSAHLGKSCYRMRRRIEAPIAGSSLTIKDWVENIGPNEAELMILYHMNFGFPVVAPGTTVSLNHSPVPFKAPITSGCAKTDLEADCRPSAGTNGRFQVDLHRDASGPWPGIHVRLSGEASALPYMQFWRDPRPRRNVLAIEPANCDRNSDGTSGPGTTLAPGEVWTSTLQIEFSGP</sequence>
<dbReference type="Pfam" id="PF14486">
    <property type="entry name" value="DUF4432"/>
    <property type="match status" value="1"/>
</dbReference>
<dbReference type="RefSeq" id="WP_152500444.1">
    <property type="nucleotide sequence ID" value="NZ_CP120863.1"/>
</dbReference>
<accession>A0ABY8F988</accession>
<dbReference type="InterPro" id="IPR027839">
    <property type="entry name" value="DUF4432"/>
</dbReference>
<protein>
    <submittedName>
        <fullName evidence="1">DUF4432 family protein</fullName>
    </submittedName>
</protein>
<keyword evidence="2" id="KW-1185">Reference proteome</keyword>
<dbReference type="InterPro" id="IPR011013">
    <property type="entry name" value="Gal_mutarotase_sf_dom"/>
</dbReference>
<dbReference type="Proteomes" id="UP001209803">
    <property type="component" value="Chromosome"/>
</dbReference>
<organism evidence="1 2">
    <name type="scientific">Roseibium porphyridii</name>
    <dbReference type="NCBI Taxonomy" id="2866279"/>
    <lineage>
        <taxon>Bacteria</taxon>
        <taxon>Pseudomonadati</taxon>
        <taxon>Pseudomonadota</taxon>
        <taxon>Alphaproteobacteria</taxon>
        <taxon>Hyphomicrobiales</taxon>
        <taxon>Stappiaceae</taxon>
        <taxon>Roseibium</taxon>
    </lineage>
</organism>
<proteinExistence type="predicted"/>
<gene>
    <name evidence="1" type="ORF">K1718_08040</name>
</gene>
<name>A0ABY8F988_9HYPH</name>
<evidence type="ECO:0000313" key="1">
    <source>
        <dbReference type="EMBL" id="WFE91294.1"/>
    </source>
</evidence>
<dbReference type="InterPro" id="IPR014718">
    <property type="entry name" value="GH-type_carb-bd"/>
</dbReference>
<evidence type="ECO:0000313" key="2">
    <source>
        <dbReference type="Proteomes" id="UP001209803"/>
    </source>
</evidence>
<dbReference type="EMBL" id="CP120863">
    <property type="protein sequence ID" value="WFE91294.1"/>
    <property type="molecule type" value="Genomic_DNA"/>
</dbReference>
<reference evidence="1 2" key="1">
    <citation type="submission" date="2023-03" db="EMBL/GenBank/DDBJ databases">
        <title>Roseibium porphyridii sp. nov. and Roseibium rhodosorbium sp. nov. isolated from marine algae, Porphyridium cruentum and Rhodosorus marinus, respectively.</title>
        <authorList>
            <person name="Lee M.W."/>
            <person name="Choi B.J."/>
            <person name="Lee J.K."/>
            <person name="Choi D.G."/>
            <person name="Baek J.H."/>
            <person name="Bayburt H."/>
            <person name="Kim J.M."/>
            <person name="Han D.M."/>
            <person name="Kim K.H."/>
            <person name="Jeon C.O."/>
        </authorList>
    </citation>
    <scope>NUCLEOTIDE SEQUENCE [LARGE SCALE GENOMIC DNA]</scope>
    <source>
        <strain evidence="1 2">KMA01</strain>
    </source>
</reference>